<dbReference type="OrthoDB" id="7257056at2"/>
<name>A0A502FRX5_9SPHN</name>
<dbReference type="EMBL" id="RCZC01000004">
    <property type="protein sequence ID" value="TPG52268.1"/>
    <property type="molecule type" value="Genomic_DNA"/>
</dbReference>
<keyword evidence="4" id="KW-1185">Reference proteome</keyword>
<evidence type="ECO:0000256" key="1">
    <source>
        <dbReference type="SAM" id="MobiDB-lite"/>
    </source>
</evidence>
<organism evidence="3 4">
    <name type="scientific">Sphingomonas glacialis</name>
    <dbReference type="NCBI Taxonomy" id="658225"/>
    <lineage>
        <taxon>Bacteria</taxon>
        <taxon>Pseudomonadati</taxon>
        <taxon>Pseudomonadota</taxon>
        <taxon>Alphaproteobacteria</taxon>
        <taxon>Sphingomonadales</taxon>
        <taxon>Sphingomonadaceae</taxon>
        <taxon>Sphingomonas</taxon>
    </lineage>
</organism>
<reference evidence="3 4" key="1">
    <citation type="journal article" date="2019" name="Environ. Microbiol.">
        <title>Species interactions and distinct microbial communities in high Arctic permafrost affected cryosols are associated with the CH4 and CO2 gas fluxes.</title>
        <authorList>
            <person name="Altshuler I."/>
            <person name="Hamel J."/>
            <person name="Turney S."/>
            <person name="Magnuson E."/>
            <person name="Levesque R."/>
            <person name="Greer C."/>
            <person name="Whyte L.G."/>
        </authorList>
    </citation>
    <scope>NUCLEOTIDE SEQUENCE [LARGE SCALE GENOMIC DNA]</scope>
    <source>
        <strain evidence="3 4">E6.1</strain>
    </source>
</reference>
<sequence>MPVSGSSSRSRDPAKTKPARLPAPPAVAAPRLVAAPRVIPVPAANLADLVKTTSWPARVTMHRIHPDAYGAVEFNPGAGGNARFSPIADAKGDYIPTIYAGTTLECAAMETVFHDVPFEPGLKTVAKRKLQHHDYSQIESAAGLTLVDLNNTALRKLGIGRVDLIETDKDIYPQTRKWAEAIHAQCPDVQGLSWISRQDDRARAIMLFGDRMPPDPLLCVAPSQDIISDPATFSLLVDLADTIGVKITGR</sequence>
<dbReference type="Pfam" id="PF08808">
    <property type="entry name" value="RES"/>
    <property type="match status" value="1"/>
</dbReference>
<feature type="region of interest" description="Disordered" evidence="1">
    <location>
        <begin position="1"/>
        <end position="23"/>
    </location>
</feature>
<feature type="domain" description="RES" evidence="2">
    <location>
        <begin position="74"/>
        <end position="223"/>
    </location>
</feature>
<dbReference type="SMART" id="SM00953">
    <property type="entry name" value="RES"/>
    <property type="match status" value="1"/>
</dbReference>
<evidence type="ECO:0000313" key="3">
    <source>
        <dbReference type="EMBL" id="TPG52268.1"/>
    </source>
</evidence>
<evidence type="ECO:0000313" key="4">
    <source>
        <dbReference type="Proteomes" id="UP000319931"/>
    </source>
</evidence>
<proteinExistence type="predicted"/>
<comment type="caution">
    <text evidence="3">The sequence shown here is derived from an EMBL/GenBank/DDBJ whole genome shotgun (WGS) entry which is preliminary data.</text>
</comment>
<protein>
    <submittedName>
        <fullName evidence="3">RES domain-containing protein</fullName>
    </submittedName>
</protein>
<evidence type="ECO:0000259" key="2">
    <source>
        <dbReference type="SMART" id="SM00953"/>
    </source>
</evidence>
<dbReference type="AlphaFoldDB" id="A0A502FRX5"/>
<dbReference type="Proteomes" id="UP000319931">
    <property type="component" value="Unassembled WGS sequence"/>
</dbReference>
<dbReference type="InterPro" id="IPR014914">
    <property type="entry name" value="RES_dom"/>
</dbReference>
<gene>
    <name evidence="3" type="ORF">EAH76_15765</name>
</gene>
<accession>A0A502FRX5</accession>